<dbReference type="InterPro" id="IPR015946">
    <property type="entry name" value="KH_dom-like_a/b"/>
</dbReference>
<organism evidence="1 2">
    <name type="scientific">Niabella pedocola</name>
    <dbReference type="NCBI Taxonomy" id="1752077"/>
    <lineage>
        <taxon>Bacteria</taxon>
        <taxon>Pseudomonadati</taxon>
        <taxon>Bacteroidota</taxon>
        <taxon>Chitinophagia</taxon>
        <taxon>Chitinophagales</taxon>
        <taxon>Chitinophagaceae</taxon>
        <taxon>Niabella</taxon>
    </lineage>
</organism>
<dbReference type="EMBL" id="JAJNEC010000008">
    <property type="protein sequence ID" value="MCD2426159.1"/>
    <property type="molecule type" value="Genomic_DNA"/>
</dbReference>
<protein>
    <submittedName>
        <fullName evidence="1">OsmC family protein</fullName>
    </submittedName>
</protein>
<dbReference type="PANTHER" id="PTHR42830">
    <property type="entry name" value="OSMOTICALLY INDUCIBLE FAMILY PROTEIN"/>
    <property type="match status" value="1"/>
</dbReference>
<proteinExistence type="predicted"/>
<evidence type="ECO:0000313" key="2">
    <source>
        <dbReference type="Proteomes" id="UP001199816"/>
    </source>
</evidence>
<dbReference type="Pfam" id="PF02566">
    <property type="entry name" value="OsmC"/>
    <property type="match status" value="1"/>
</dbReference>
<evidence type="ECO:0000313" key="1">
    <source>
        <dbReference type="EMBL" id="MCD2426159.1"/>
    </source>
</evidence>
<dbReference type="InterPro" id="IPR036102">
    <property type="entry name" value="OsmC/Ohrsf"/>
</dbReference>
<keyword evidence="2" id="KW-1185">Reference proteome</keyword>
<accession>A0ABS8PYL5</accession>
<dbReference type="PANTHER" id="PTHR42830:SF2">
    <property type="entry name" value="OSMC_OHR FAMILY PROTEIN"/>
    <property type="match status" value="1"/>
</dbReference>
<sequence>MAHHEHHYQVTITWTGNLGKGTAGYTAYSRDHTIHAADKPVIPGSSDPAFRGDAKRYNPEELFLASLSNCHMLWYLHLCAEAGIEVTAYTDAARGQMQTDPDGSGRFTGVTLYPVVTITNGAQSALALELHQRAHRFCFIANSVNFPVAHQPEIIIKEGVVS</sequence>
<dbReference type="SUPFAM" id="SSF82784">
    <property type="entry name" value="OsmC-like"/>
    <property type="match status" value="1"/>
</dbReference>
<reference evidence="1 2" key="1">
    <citation type="submission" date="2021-11" db="EMBL/GenBank/DDBJ databases">
        <title>Genomic of Niabella pedocola.</title>
        <authorList>
            <person name="Wu T."/>
        </authorList>
    </citation>
    <scope>NUCLEOTIDE SEQUENCE [LARGE SCALE GENOMIC DNA]</scope>
    <source>
        <strain evidence="1 2">JCM 31011</strain>
    </source>
</reference>
<dbReference type="InterPro" id="IPR003718">
    <property type="entry name" value="OsmC/Ohr_fam"/>
</dbReference>
<dbReference type="RefSeq" id="WP_231008747.1">
    <property type="nucleotide sequence ID" value="NZ_JAJNEC010000008.1"/>
</dbReference>
<name>A0ABS8PYL5_9BACT</name>
<dbReference type="InterPro" id="IPR052707">
    <property type="entry name" value="OsmC_Ohr_Peroxiredoxin"/>
</dbReference>
<gene>
    <name evidence="1" type="ORF">LQ567_25465</name>
</gene>
<dbReference type="Proteomes" id="UP001199816">
    <property type="component" value="Unassembled WGS sequence"/>
</dbReference>
<comment type="caution">
    <text evidence="1">The sequence shown here is derived from an EMBL/GenBank/DDBJ whole genome shotgun (WGS) entry which is preliminary data.</text>
</comment>
<dbReference type="Gene3D" id="3.30.300.20">
    <property type="match status" value="1"/>
</dbReference>